<keyword evidence="3" id="KW-1185">Reference proteome</keyword>
<evidence type="ECO:0000313" key="3">
    <source>
        <dbReference type="Proteomes" id="UP000729402"/>
    </source>
</evidence>
<proteinExistence type="predicted"/>
<organism evidence="2 3">
    <name type="scientific">Zizania palustris</name>
    <name type="common">Northern wild rice</name>
    <dbReference type="NCBI Taxonomy" id="103762"/>
    <lineage>
        <taxon>Eukaryota</taxon>
        <taxon>Viridiplantae</taxon>
        <taxon>Streptophyta</taxon>
        <taxon>Embryophyta</taxon>
        <taxon>Tracheophyta</taxon>
        <taxon>Spermatophyta</taxon>
        <taxon>Magnoliopsida</taxon>
        <taxon>Liliopsida</taxon>
        <taxon>Poales</taxon>
        <taxon>Poaceae</taxon>
        <taxon>BOP clade</taxon>
        <taxon>Oryzoideae</taxon>
        <taxon>Oryzeae</taxon>
        <taxon>Zizaniinae</taxon>
        <taxon>Zizania</taxon>
    </lineage>
</organism>
<protein>
    <submittedName>
        <fullName evidence="2">Uncharacterized protein</fullName>
    </submittedName>
</protein>
<evidence type="ECO:0000256" key="1">
    <source>
        <dbReference type="SAM" id="Coils"/>
    </source>
</evidence>
<dbReference type="Proteomes" id="UP000729402">
    <property type="component" value="Unassembled WGS sequence"/>
</dbReference>
<gene>
    <name evidence="2" type="ORF">GUJ93_ZPchr0001g30814</name>
</gene>
<comment type="caution">
    <text evidence="2">The sequence shown here is derived from an EMBL/GenBank/DDBJ whole genome shotgun (WGS) entry which is preliminary data.</text>
</comment>
<reference evidence="2" key="2">
    <citation type="submission" date="2021-02" db="EMBL/GenBank/DDBJ databases">
        <authorList>
            <person name="Kimball J.A."/>
            <person name="Haas M.W."/>
            <person name="Macchietto M."/>
            <person name="Kono T."/>
            <person name="Duquette J."/>
            <person name="Shao M."/>
        </authorList>
    </citation>
    <scope>NUCLEOTIDE SEQUENCE</scope>
    <source>
        <tissue evidence="2">Fresh leaf tissue</tissue>
    </source>
</reference>
<dbReference type="EMBL" id="JAAALK010000288">
    <property type="protein sequence ID" value="KAG8055605.1"/>
    <property type="molecule type" value="Genomic_DNA"/>
</dbReference>
<accession>A0A8J5V964</accession>
<dbReference type="AlphaFoldDB" id="A0A8J5V964"/>
<name>A0A8J5V964_ZIZPA</name>
<evidence type="ECO:0000313" key="2">
    <source>
        <dbReference type="EMBL" id="KAG8055605.1"/>
    </source>
</evidence>
<keyword evidence="1" id="KW-0175">Coiled coil</keyword>
<reference evidence="2" key="1">
    <citation type="journal article" date="2021" name="bioRxiv">
        <title>Whole Genome Assembly and Annotation of Northern Wild Rice, Zizania palustris L., Supports a Whole Genome Duplication in the Zizania Genus.</title>
        <authorList>
            <person name="Haas M."/>
            <person name="Kono T."/>
            <person name="Macchietto M."/>
            <person name="Millas R."/>
            <person name="McGilp L."/>
            <person name="Shao M."/>
            <person name="Duquette J."/>
            <person name="Hirsch C.N."/>
            <person name="Kimball J."/>
        </authorList>
    </citation>
    <scope>NUCLEOTIDE SEQUENCE</scope>
    <source>
        <tissue evidence="2">Fresh leaf tissue</tissue>
    </source>
</reference>
<sequence length="282" mass="30644">MEVFRKVPTIFGPRRLRSSLRPLRPCRPGPSAVAASPLLLLDPGTQLVRRFRAAAASSFRRFHSGNYRLAARFLSPPLYKTQLLLLSSGCAAAPPHLAANTFAPPLATTTSEFRPASQPPSAVAAPFSAEHPLKRLCTHRCPPLLIRQSQRALRAANSRNNQVNQEENKKQRARSPCFLSLIRRRLLFLNSNPLHHLHIALDWLAGCHPPQPVAASSPSCGDVVCVSLPSSQAGRSSLRSVARYSPGARGAGADAAAMRSATWQSRMLPPAADADLLLREQL</sequence>
<feature type="coiled-coil region" evidence="1">
    <location>
        <begin position="146"/>
        <end position="173"/>
    </location>
</feature>